<sequence>MDVELAIRWAKAAVVCAVTVWEVVQLTRRPKDVPLRILVTGLVLLSITATIGIRTPLLDPIQDFFGSSWIHITNACWMSMAYCWAVYFLLVNDELSKALRKRKALIELGVLVTAIVVMVVVKEISIDGIQRPARNPARFHDWERTAWYVSVGGYGLFAWFLGAFRAMAMRRKLTNPWARAAFWIVVIGAVAMAIGVDAVTLTRQLVRQFDTSFDPDWLTQTYSIGQLGGQFVLALGLALAPLAAIAAGLRTRYERRQRARYTERMLPLWRTLTTEFPYVALGGEHDFDRVSTEITDGLSELARDCPRPDGDPGDPRVAADAIAAGLTRRADRRQARDGGQWAGDDLDTREPPYPRLEPDFPGWRDRAEWMAKVADDLRTRGVIGEDEYESAAPG</sequence>
<feature type="transmembrane region" description="Helical" evidence="2">
    <location>
        <begin position="69"/>
        <end position="92"/>
    </location>
</feature>
<protein>
    <recommendedName>
        <fullName evidence="3">DUF6545 domain-containing protein</fullName>
    </recommendedName>
</protein>
<evidence type="ECO:0000313" key="5">
    <source>
        <dbReference type="Proteomes" id="UP000063699"/>
    </source>
</evidence>
<reference evidence="4 5" key="1">
    <citation type="submission" date="2015-07" db="EMBL/GenBank/DDBJ databases">
        <title>Genome sequencing of Kibdelosporangium phytohabitans.</title>
        <authorList>
            <person name="Qin S."/>
            <person name="Xing K."/>
        </authorList>
    </citation>
    <scope>NUCLEOTIDE SEQUENCE [LARGE SCALE GENOMIC DNA]</scope>
    <source>
        <strain evidence="4 5">KLBMP1111</strain>
    </source>
</reference>
<feature type="transmembrane region" description="Helical" evidence="2">
    <location>
        <begin position="180"/>
        <end position="202"/>
    </location>
</feature>
<name>A0A0N9IBP6_9PSEU</name>
<feature type="transmembrane region" description="Helical" evidence="2">
    <location>
        <begin position="104"/>
        <end position="126"/>
    </location>
</feature>
<evidence type="ECO:0000259" key="3">
    <source>
        <dbReference type="Pfam" id="PF20182"/>
    </source>
</evidence>
<dbReference type="AlphaFoldDB" id="A0A0N9IBP6"/>
<dbReference type="RefSeq" id="WP_054293806.1">
    <property type="nucleotide sequence ID" value="NZ_CP012752.1"/>
</dbReference>
<feature type="domain" description="DUF6545" evidence="3">
    <location>
        <begin position="257"/>
        <end position="377"/>
    </location>
</feature>
<dbReference type="InterPro" id="IPR046675">
    <property type="entry name" value="DUF6545"/>
</dbReference>
<evidence type="ECO:0000256" key="2">
    <source>
        <dbReference type="SAM" id="Phobius"/>
    </source>
</evidence>
<proteinExistence type="predicted"/>
<dbReference type="NCBIfam" id="NF042915">
    <property type="entry name" value="MAB_1171c_fam"/>
    <property type="match status" value="1"/>
</dbReference>
<keyword evidence="2" id="KW-0812">Transmembrane</keyword>
<gene>
    <name evidence="4" type="ORF">AOZ06_38110</name>
</gene>
<feature type="transmembrane region" description="Helical" evidence="2">
    <location>
        <begin position="36"/>
        <end position="57"/>
    </location>
</feature>
<dbReference type="Pfam" id="PF20182">
    <property type="entry name" value="DUF6545"/>
    <property type="match status" value="1"/>
</dbReference>
<dbReference type="KEGG" id="kphy:AOZ06_38110"/>
<evidence type="ECO:0000313" key="4">
    <source>
        <dbReference type="EMBL" id="ALG11910.1"/>
    </source>
</evidence>
<dbReference type="EMBL" id="CP012752">
    <property type="protein sequence ID" value="ALG11910.1"/>
    <property type="molecule type" value="Genomic_DNA"/>
</dbReference>
<feature type="transmembrane region" description="Helical" evidence="2">
    <location>
        <begin position="222"/>
        <end position="249"/>
    </location>
</feature>
<dbReference type="InterPro" id="IPR050039">
    <property type="entry name" value="MAB_1171c-like"/>
</dbReference>
<feature type="transmembrane region" description="Helical" evidence="2">
    <location>
        <begin position="146"/>
        <end position="168"/>
    </location>
</feature>
<feature type="transmembrane region" description="Helical" evidence="2">
    <location>
        <begin position="6"/>
        <end position="24"/>
    </location>
</feature>
<dbReference type="OrthoDB" id="4772902at2"/>
<evidence type="ECO:0000256" key="1">
    <source>
        <dbReference type="SAM" id="MobiDB-lite"/>
    </source>
</evidence>
<keyword evidence="5" id="KW-1185">Reference proteome</keyword>
<keyword evidence="2" id="KW-1133">Transmembrane helix</keyword>
<dbReference type="STRING" id="860235.AOZ06_38110"/>
<keyword evidence="2" id="KW-0472">Membrane</keyword>
<dbReference type="Proteomes" id="UP000063699">
    <property type="component" value="Chromosome"/>
</dbReference>
<feature type="region of interest" description="Disordered" evidence="1">
    <location>
        <begin position="328"/>
        <end position="361"/>
    </location>
</feature>
<feature type="compositionally biased region" description="Basic and acidic residues" evidence="1">
    <location>
        <begin position="346"/>
        <end position="361"/>
    </location>
</feature>
<organism evidence="4 5">
    <name type="scientific">Kibdelosporangium phytohabitans</name>
    <dbReference type="NCBI Taxonomy" id="860235"/>
    <lineage>
        <taxon>Bacteria</taxon>
        <taxon>Bacillati</taxon>
        <taxon>Actinomycetota</taxon>
        <taxon>Actinomycetes</taxon>
        <taxon>Pseudonocardiales</taxon>
        <taxon>Pseudonocardiaceae</taxon>
        <taxon>Kibdelosporangium</taxon>
    </lineage>
</organism>
<accession>A0A0N9IBP6</accession>